<organism evidence="3 4">
    <name type="scientific">Shimia isoporae</name>
    <dbReference type="NCBI Taxonomy" id="647720"/>
    <lineage>
        <taxon>Bacteria</taxon>
        <taxon>Pseudomonadati</taxon>
        <taxon>Pseudomonadota</taxon>
        <taxon>Alphaproteobacteria</taxon>
        <taxon>Rhodobacterales</taxon>
        <taxon>Roseobacteraceae</taxon>
    </lineage>
</organism>
<dbReference type="AlphaFoldDB" id="A0A4R1NNT1"/>
<keyword evidence="1" id="KW-0732">Signal</keyword>
<proteinExistence type="predicted"/>
<dbReference type="EMBL" id="SMGR01000001">
    <property type="protein sequence ID" value="TCL09865.1"/>
    <property type="molecule type" value="Genomic_DNA"/>
</dbReference>
<name>A0A4R1NNT1_9RHOB</name>
<sequence length="158" mass="17309">MRLFPILLALCVSTAAYAQDAFSPSATESCLAGLDRKTDRRICVGASARECGEETDEAICMAAEITYWDTRLDVAFALVLDRAKGKDDDAKHLKLKARDQAGALAKAQESWLQYRADACAFEQTLWGSGQPDAPEVQACHLFLTAEQVFYLEAVALIE</sequence>
<feature type="chain" id="PRO_5020216925" evidence="1">
    <location>
        <begin position="19"/>
        <end position="158"/>
    </location>
</feature>
<dbReference type="InterPro" id="IPR009739">
    <property type="entry name" value="LprI-like_N"/>
</dbReference>
<gene>
    <name evidence="3" type="ORF">BXY66_1930</name>
</gene>
<keyword evidence="4" id="KW-1185">Reference proteome</keyword>
<feature type="signal peptide" evidence="1">
    <location>
        <begin position="1"/>
        <end position="18"/>
    </location>
</feature>
<dbReference type="RefSeq" id="WP_165929139.1">
    <property type="nucleotide sequence ID" value="NZ_SMGR01000001.1"/>
</dbReference>
<reference evidence="3 4" key="1">
    <citation type="submission" date="2019-03" db="EMBL/GenBank/DDBJ databases">
        <title>Genomic Encyclopedia of Archaeal and Bacterial Type Strains, Phase II (KMG-II): from individual species to whole genera.</title>
        <authorList>
            <person name="Goeker M."/>
        </authorList>
    </citation>
    <scope>NUCLEOTIDE SEQUENCE [LARGE SCALE GENOMIC DNA]</scope>
    <source>
        <strain evidence="3 4">DSM 26433</strain>
    </source>
</reference>
<dbReference type="Proteomes" id="UP000295673">
    <property type="component" value="Unassembled WGS sequence"/>
</dbReference>
<dbReference type="Pfam" id="PF07007">
    <property type="entry name" value="LprI"/>
    <property type="match status" value="1"/>
</dbReference>
<accession>A0A4R1NNT1</accession>
<protein>
    <submittedName>
        <fullName evidence="3">Uncharacterized protein YecT (DUF1311 family)</fullName>
    </submittedName>
</protein>
<evidence type="ECO:0000313" key="3">
    <source>
        <dbReference type="EMBL" id="TCL09865.1"/>
    </source>
</evidence>
<comment type="caution">
    <text evidence="3">The sequence shown here is derived from an EMBL/GenBank/DDBJ whole genome shotgun (WGS) entry which is preliminary data.</text>
</comment>
<dbReference type="Gene3D" id="1.20.1270.180">
    <property type="match status" value="1"/>
</dbReference>
<evidence type="ECO:0000256" key="1">
    <source>
        <dbReference type="SAM" id="SignalP"/>
    </source>
</evidence>
<feature type="domain" description="Lysozyme inhibitor LprI-like N-terminal" evidence="2">
    <location>
        <begin position="55"/>
        <end position="148"/>
    </location>
</feature>
<evidence type="ECO:0000259" key="2">
    <source>
        <dbReference type="Pfam" id="PF07007"/>
    </source>
</evidence>
<evidence type="ECO:0000313" key="4">
    <source>
        <dbReference type="Proteomes" id="UP000295673"/>
    </source>
</evidence>